<dbReference type="InterPro" id="IPR000742">
    <property type="entry name" value="EGF"/>
</dbReference>
<protein>
    <recommendedName>
        <fullName evidence="4">EGF-like domain-containing protein</fullName>
    </recommendedName>
</protein>
<proteinExistence type="predicted"/>
<feature type="disulfide bond" evidence="1">
    <location>
        <begin position="91"/>
        <end position="100"/>
    </location>
</feature>
<keyword evidence="1" id="KW-0245">EGF-like domain</keyword>
<dbReference type="AlphaFoldDB" id="A0A0K2T5F5"/>
<keyword evidence="3" id="KW-0732">Signal</keyword>
<dbReference type="PROSITE" id="PS00022">
    <property type="entry name" value="EGF_1"/>
    <property type="match status" value="1"/>
</dbReference>
<dbReference type="CDD" id="cd00054">
    <property type="entry name" value="EGF_CA"/>
    <property type="match status" value="1"/>
</dbReference>
<keyword evidence="2" id="KW-1133">Transmembrane helix</keyword>
<dbReference type="GO" id="GO:0005154">
    <property type="term" value="F:epidermal growth factor receptor binding"/>
    <property type="evidence" value="ECO:0007669"/>
    <property type="project" value="InterPro"/>
</dbReference>
<dbReference type="OrthoDB" id="6233064at2759"/>
<dbReference type="InterPro" id="IPR043403">
    <property type="entry name" value="Gurken/Spitz"/>
</dbReference>
<evidence type="ECO:0000256" key="1">
    <source>
        <dbReference type="PROSITE-ProRule" id="PRU00076"/>
    </source>
</evidence>
<dbReference type="EMBL" id="HACA01003664">
    <property type="protein sequence ID" value="CDW21025.1"/>
    <property type="molecule type" value="Transcribed_RNA"/>
</dbReference>
<organism evidence="5">
    <name type="scientific">Lepeophtheirus salmonis</name>
    <name type="common">Salmon louse</name>
    <name type="synonym">Caligus salmonis</name>
    <dbReference type="NCBI Taxonomy" id="72036"/>
    <lineage>
        <taxon>Eukaryota</taxon>
        <taxon>Metazoa</taxon>
        <taxon>Ecdysozoa</taxon>
        <taxon>Arthropoda</taxon>
        <taxon>Crustacea</taxon>
        <taxon>Multicrustacea</taxon>
        <taxon>Hexanauplia</taxon>
        <taxon>Copepoda</taxon>
        <taxon>Siphonostomatoida</taxon>
        <taxon>Caligidae</taxon>
        <taxon>Lepeophtheirus</taxon>
    </lineage>
</organism>
<dbReference type="GO" id="GO:0007173">
    <property type="term" value="P:epidermal growth factor receptor signaling pathway"/>
    <property type="evidence" value="ECO:0007669"/>
    <property type="project" value="InterPro"/>
</dbReference>
<dbReference type="PANTHER" id="PTHR12332:SF1">
    <property type="entry name" value="KEREN-RELATED"/>
    <property type="match status" value="1"/>
</dbReference>
<evidence type="ECO:0000256" key="2">
    <source>
        <dbReference type="SAM" id="Phobius"/>
    </source>
</evidence>
<name>A0A0K2T5F5_LEPSM</name>
<feature type="domain" description="EGF-like" evidence="4">
    <location>
        <begin position="57"/>
        <end position="101"/>
    </location>
</feature>
<evidence type="ECO:0000259" key="4">
    <source>
        <dbReference type="PROSITE" id="PS50026"/>
    </source>
</evidence>
<feature type="chain" id="PRO_5005487478" description="EGF-like domain-containing protein" evidence="3">
    <location>
        <begin position="34"/>
        <end position="218"/>
    </location>
</feature>
<dbReference type="PANTHER" id="PTHR12332">
    <property type="entry name" value="KEREN-RELATED"/>
    <property type="match status" value="1"/>
</dbReference>
<dbReference type="Pfam" id="PF00008">
    <property type="entry name" value="EGF"/>
    <property type="match status" value="1"/>
</dbReference>
<sequence length="218" mass="24194">MVSQSRCMFPGLGLNWRSLLLFLVGVLLRGSEACSSRSTPKPRSPIHSAIRPDITFQTYACPPAYAAWYCLNGATCFAVKIAESILYNCECADGYMGQRCEFKDPDGSYLPARKKLYLLKSPGFGLIFLTAFGLVILAAILGALYTKHRTKSKLTQLRKEVEVISISSKCSTNIQRQSISFDISSRDRLEAGPKPSYYDEIARSSSCHFLFNSSIVKC</sequence>
<dbReference type="SMART" id="SM00181">
    <property type="entry name" value="EGF"/>
    <property type="match status" value="1"/>
</dbReference>
<dbReference type="PROSITE" id="PS01186">
    <property type="entry name" value="EGF_2"/>
    <property type="match status" value="1"/>
</dbReference>
<comment type="caution">
    <text evidence="1">Lacks conserved residue(s) required for the propagation of feature annotation.</text>
</comment>
<feature type="transmembrane region" description="Helical" evidence="2">
    <location>
        <begin position="124"/>
        <end position="145"/>
    </location>
</feature>
<dbReference type="SUPFAM" id="SSF57196">
    <property type="entry name" value="EGF/Laminin"/>
    <property type="match status" value="1"/>
</dbReference>
<dbReference type="Gene3D" id="2.10.25.10">
    <property type="entry name" value="Laminin"/>
    <property type="match status" value="1"/>
</dbReference>
<evidence type="ECO:0000256" key="3">
    <source>
        <dbReference type="SAM" id="SignalP"/>
    </source>
</evidence>
<dbReference type="PROSITE" id="PS50026">
    <property type="entry name" value="EGF_3"/>
    <property type="match status" value="1"/>
</dbReference>
<keyword evidence="1" id="KW-1015">Disulfide bond</keyword>
<feature type="signal peptide" evidence="3">
    <location>
        <begin position="1"/>
        <end position="33"/>
    </location>
</feature>
<reference evidence="5" key="1">
    <citation type="submission" date="2014-05" db="EMBL/GenBank/DDBJ databases">
        <authorList>
            <person name="Chronopoulou M."/>
        </authorList>
    </citation>
    <scope>NUCLEOTIDE SEQUENCE</scope>
    <source>
        <tissue evidence="5">Whole organism</tissue>
    </source>
</reference>
<keyword evidence="2" id="KW-0472">Membrane</keyword>
<evidence type="ECO:0000313" key="5">
    <source>
        <dbReference type="EMBL" id="CDW21025.1"/>
    </source>
</evidence>
<accession>A0A0K2T5F5</accession>
<keyword evidence="2" id="KW-0812">Transmembrane</keyword>
<dbReference type="GO" id="GO:0048018">
    <property type="term" value="F:receptor ligand activity"/>
    <property type="evidence" value="ECO:0007669"/>
    <property type="project" value="InterPro"/>
</dbReference>